<protein>
    <submittedName>
        <fullName evidence="1">Uncharacterized protein</fullName>
    </submittedName>
</protein>
<reference evidence="1 2" key="1">
    <citation type="submission" date="2016-01" db="EMBL/GenBank/DDBJ databases">
        <title>The genomic content and context of auxiliary metabolic genes in marine cyanophages.</title>
        <authorList>
            <person name="Marston M.F."/>
            <person name="Martiny J.B.H."/>
            <person name="Crummett L.T."/>
        </authorList>
    </citation>
    <scope>NUCLEOTIDE SEQUENCE [LARGE SCALE GENOMIC DNA]</scope>
    <source>
        <strain evidence="1">W2_07_0710</strain>
    </source>
</reference>
<gene>
    <name evidence="1" type="ORF">W270710_085</name>
</gene>
<dbReference type="EMBL" id="KU594607">
    <property type="protein sequence ID" value="AMO43329.1"/>
    <property type="molecule type" value="Genomic_DNA"/>
</dbReference>
<evidence type="ECO:0000313" key="2">
    <source>
        <dbReference type="Proteomes" id="UP000225786"/>
    </source>
</evidence>
<sequence length="73" mass="8757">MNGWATYETWNVALWIGNDEMIYRHAKENKNLGYRKWAKRWIDEFGEYITGDGIAWLHDDIDTDEMDEMLAEL</sequence>
<accession>A0A127KN14</accession>
<dbReference type="Proteomes" id="UP000225786">
    <property type="component" value="Segment"/>
</dbReference>
<proteinExistence type="predicted"/>
<dbReference type="InterPro" id="IPR055673">
    <property type="entry name" value="DUF7249"/>
</dbReference>
<organism evidence="1 2">
    <name type="scientific">Cyanophage S-RIM44</name>
    <dbReference type="NCBI Taxonomy" id="1278485"/>
    <lineage>
        <taxon>Viruses</taxon>
        <taxon>Duplodnaviria</taxon>
        <taxon>Heunggongvirae</taxon>
        <taxon>Uroviricota</taxon>
        <taxon>Caudoviricetes</taxon>
        <taxon>Pantevenvirales</taxon>
        <taxon>Kyanoviridae</taxon>
        <taxon>Vellamovirus</taxon>
        <taxon>Vellamovirus rhodeisland44</taxon>
    </lineage>
</organism>
<evidence type="ECO:0000313" key="1">
    <source>
        <dbReference type="EMBL" id="AMO43329.1"/>
    </source>
</evidence>
<name>A0A127KN14_9CAUD</name>
<dbReference type="Pfam" id="PF23907">
    <property type="entry name" value="DUF7249"/>
    <property type="match status" value="1"/>
</dbReference>